<gene>
    <name evidence="2" type="ORF">EIP91_010769</name>
</gene>
<keyword evidence="3" id="KW-1185">Reference proteome</keyword>
<sequence length="153" mass="15744">MMMQFVFALLAFAGVALAQGVQITAPLPGATVVAGSTFGIDIARPNSLSSSQDVSVAIGLATCGTSCDANDTSDTFGTILFAGPYNPTHHGLPSPEGLDYYSNYTLAVPGLFPPGEASLKVAHFTLIGAGMNPYIDTHNITVNVVGGSAKFKF</sequence>
<accession>A0A4R0RC90</accession>
<dbReference type="Proteomes" id="UP000292702">
    <property type="component" value="Unassembled WGS sequence"/>
</dbReference>
<keyword evidence="1" id="KW-0732">Signal</keyword>
<feature type="signal peptide" evidence="1">
    <location>
        <begin position="1"/>
        <end position="18"/>
    </location>
</feature>
<dbReference type="AlphaFoldDB" id="A0A4R0RC90"/>
<evidence type="ECO:0000313" key="2">
    <source>
        <dbReference type="EMBL" id="TCD60084.1"/>
    </source>
</evidence>
<feature type="chain" id="PRO_5020335073" evidence="1">
    <location>
        <begin position="19"/>
        <end position="153"/>
    </location>
</feature>
<evidence type="ECO:0000313" key="3">
    <source>
        <dbReference type="Proteomes" id="UP000292702"/>
    </source>
</evidence>
<dbReference type="EMBL" id="RWJN01000662">
    <property type="protein sequence ID" value="TCD60084.1"/>
    <property type="molecule type" value="Genomic_DNA"/>
</dbReference>
<comment type="caution">
    <text evidence="2">The sequence shown here is derived from an EMBL/GenBank/DDBJ whole genome shotgun (WGS) entry which is preliminary data.</text>
</comment>
<proteinExistence type="predicted"/>
<dbReference type="Pfam" id="PF19271">
    <property type="entry name" value="Nis1"/>
    <property type="match status" value="1"/>
</dbReference>
<protein>
    <submittedName>
        <fullName evidence="2">Uncharacterized protein</fullName>
    </submittedName>
</protein>
<reference evidence="2 3" key="1">
    <citation type="submission" date="2018-11" db="EMBL/GenBank/DDBJ databases">
        <title>Genome assembly of Steccherinum ochraceum LE-BIN_3174, the white-rot fungus of the Steccherinaceae family (The Residual Polyporoid clade, Polyporales, Basidiomycota).</title>
        <authorList>
            <person name="Fedorova T.V."/>
            <person name="Glazunova O.A."/>
            <person name="Landesman E.O."/>
            <person name="Moiseenko K.V."/>
            <person name="Psurtseva N.V."/>
            <person name="Savinova O.S."/>
            <person name="Shakhova N.V."/>
            <person name="Tyazhelova T.V."/>
            <person name="Vasina D.V."/>
        </authorList>
    </citation>
    <scope>NUCLEOTIDE SEQUENCE [LARGE SCALE GENOMIC DNA]</scope>
    <source>
        <strain evidence="2 3">LE-BIN_3174</strain>
    </source>
</reference>
<evidence type="ECO:0000256" key="1">
    <source>
        <dbReference type="SAM" id="SignalP"/>
    </source>
</evidence>
<name>A0A4R0RC90_9APHY</name>
<organism evidence="2 3">
    <name type="scientific">Steccherinum ochraceum</name>
    <dbReference type="NCBI Taxonomy" id="92696"/>
    <lineage>
        <taxon>Eukaryota</taxon>
        <taxon>Fungi</taxon>
        <taxon>Dikarya</taxon>
        <taxon>Basidiomycota</taxon>
        <taxon>Agaricomycotina</taxon>
        <taxon>Agaricomycetes</taxon>
        <taxon>Polyporales</taxon>
        <taxon>Steccherinaceae</taxon>
        <taxon>Steccherinum</taxon>
    </lineage>
</organism>
<dbReference type="OrthoDB" id="2841294at2759"/>
<dbReference type="InterPro" id="IPR045469">
    <property type="entry name" value="Nis1"/>
</dbReference>